<dbReference type="Gene3D" id="3.90.550.10">
    <property type="entry name" value="Spore Coat Polysaccharide Biosynthesis Protein SpsA, Chain A"/>
    <property type="match status" value="1"/>
</dbReference>
<dbReference type="Proteomes" id="UP000649345">
    <property type="component" value="Unassembled WGS sequence"/>
</dbReference>
<dbReference type="InterPro" id="IPR050256">
    <property type="entry name" value="Glycosyltransferase_2"/>
</dbReference>
<keyword evidence="11" id="KW-1185">Reference proteome</keyword>
<name>A0A923RNB9_9FIRM</name>
<dbReference type="GO" id="GO:0005886">
    <property type="term" value="C:plasma membrane"/>
    <property type="evidence" value="ECO:0007669"/>
    <property type="project" value="TreeGrafter"/>
</dbReference>
<dbReference type="PANTHER" id="PTHR48090">
    <property type="entry name" value="UNDECAPRENYL-PHOSPHATE 4-DEOXY-4-FORMAMIDO-L-ARABINOSE TRANSFERASE-RELATED"/>
    <property type="match status" value="1"/>
</dbReference>
<dbReference type="PANTHER" id="PTHR48090:SF3">
    <property type="entry name" value="UNDECAPRENYL-PHOSPHATE 4-DEOXY-4-FORMAMIDO-L-ARABINOSE TRANSFERASE"/>
    <property type="match status" value="1"/>
</dbReference>
<keyword evidence="3" id="KW-0808">Transferase</keyword>
<evidence type="ECO:0000256" key="8">
    <source>
        <dbReference type="SAM" id="Phobius"/>
    </source>
</evidence>
<dbReference type="SUPFAM" id="SSF53448">
    <property type="entry name" value="Nucleotide-diphospho-sugar transferases"/>
    <property type="match status" value="1"/>
</dbReference>
<evidence type="ECO:0000256" key="5">
    <source>
        <dbReference type="ARBA" id="ARBA00022985"/>
    </source>
</evidence>
<dbReference type="EMBL" id="JACOOR010000006">
    <property type="protein sequence ID" value="MBC5660326.1"/>
    <property type="molecule type" value="Genomic_DNA"/>
</dbReference>
<organism evidence="10 11">
    <name type="scientific">Anaerosacchariphilus hominis</name>
    <dbReference type="NCBI Taxonomy" id="2763017"/>
    <lineage>
        <taxon>Bacteria</taxon>
        <taxon>Bacillati</taxon>
        <taxon>Bacillota</taxon>
        <taxon>Clostridia</taxon>
        <taxon>Lachnospirales</taxon>
        <taxon>Lachnospiraceae</taxon>
        <taxon>Anaerosacchariphilus</taxon>
    </lineage>
</organism>
<dbReference type="Pfam" id="PF00535">
    <property type="entry name" value="Glycos_transf_2"/>
    <property type="match status" value="1"/>
</dbReference>
<comment type="caution">
    <text evidence="10">The sequence shown here is derived from an EMBL/GenBank/DDBJ whole genome shotgun (WGS) entry which is preliminary data.</text>
</comment>
<keyword evidence="2" id="KW-0328">Glycosyltransferase</keyword>
<dbReference type="InterPro" id="IPR001173">
    <property type="entry name" value="Glyco_trans_2-like"/>
</dbReference>
<evidence type="ECO:0000256" key="3">
    <source>
        <dbReference type="ARBA" id="ARBA00022679"/>
    </source>
</evidence>
<dbReference type="GO" id="GO:0009103">
    <property type="term" value="P:lipopolysaccharide biosynthetic process"/>
    <property type="evidence" value="ECO:0007669"/>
    <property type="project" value="UniProtKB-KW"/>
</dbReference>
<protein>
    <submittedName>
        <fullName evidence="10">Glycosyltransferase family 2 protein</fullName>
    </submittedName>
</protein>
<accession>A0A923RNB9</accession>
<feature type="transmembrane region" description="Helical" evidence="8">
    <location>
        <begin position="262"/>
        <end position="283"/>
    </location>
</feature>
<evidence type="ECO:0000256" key="1">
    <source>
        <dbReference type="ARBA" id="ARBA00022475"/>
    </source>
</evidence>
<keyword evidence="6 8" id="KW-1133">Transmembrane helix</keyword>
<evidence type="ECO:0000259" key="9">
    <source>
        <dbReference type="Pfam" id="PF00535"/>
    </source>
</evidence>
<evidence type="ECO:0000256" key="4">
    <source>
        <dbReference type="ARBA" id="ARBA00022692"/>
    </source>
</evidence>
<dbReference type="InterPro" id="IPR029044">
    <property type="entry name" value="Nucleotide-diphossugar_trans"/>
</dbReference>
<sequence length="321" mass="36133">MDKLSFVIPCYGSETTIDIVVNEIITTLRQRPEYDYEIVLVNDCSPDQVWTRIRALALADPHITGINLAKNFGQHAALMAGYRHCTGDLIISLDDDGQTPACELFTLVDKMKEGWDVVYASYAHKMHSGFRNFGTFMNERMTESLIGKPKGLRVTSYFIMRRFIADEILRYENAYPYIEGLIFRATRHIANVPVTHHERMVGESGYTFGKLLGLWFNGFTAFSVKPLRVATFCGTASACIGFCYGLYVVIRKLVDTSIEMGWSSIIASIFFLGGLILIMLGMIGEYIGRIYISINNAPQYTIREVISASTDSTETARRETP</sequence>
<evidence type="ECO:0000256" key="6">
    <source>
        <dbReference type="ARBA" id="ARBA00022989"/>
    </source>
</evidence>
<feature type="transmembrane region" description="Helical" evidence="8">
    <location>
        <begin position="229"/>
        <end position="250"/>
    </location>
</feature>
<keyword evidence="5" id="KW-0448">Lipopolysaccharide biosynthesis</keyword>
<keyword evidence="4 8" id="KW-0812">Transmembrane</keyword>
<proteinExistence type="predicted"/>
<evidence type="ECO:0000256" key="7">
    <source>
        <dbReference type="ARBA" id="ARBA00023136"/>
    </source>
</evidence>
<dbReference type="RefSeq" id="WP_186872438.1">
    <property type="nucleotide sequence ID" value="NZ_JACOOR010000006.1"/>
</dbReference>
<evidence type="ECO:0000313" key="10">
    <source>
        <dbReference type="EMBL" id="MBC5660326.1"/>
    </source>
</evidence>
<dbReference type="AlphaFoldDB" id="A0A923RNB9"/>
<evidence type="ECO:0000313" key="11">
    <source>
        <dbReference type="Proteomes" id="UP000649345"/>
    </source>
</evidence>
<dbReference type="GO" id="GO:0099621">
    <property type="term" value="F:undecaprenyl-phosphate 4-deoxy-4-formamido-L-arabinose transferase activity"/>
    <property type="evidence" value="ECO:0007669"/>
    <property type="project" value="TreeGrafter"/>
</dbReference>
<gene>
    <name evidence="10" type="ORF">H8S44_11135</name>
</gene>
<reference evidence="10" key="1">
    <citation type="submission" date="2020-08" db="EMBL/GenBank/DDBJ databases">
        <title>Genome public.</title>
        <authorList>
            <person name="Liu C."/>
            <person name="Sun Q."/>
        </authorList>
    </citation>
    <scope>NUCLEOTIDE SEQUENCE</scope>
    <source>
        <strain evidence="10">NSJ-68</strain>
    </source>
</reference>
<keyword evidence="7 8" id="KW-0472">Membrane</keyword>
<dbReference type="CDD" id="cd04187">
    <property type="entry name" value="DPM1_like_bac"/>
    <property type="match status" value="1"/>
</dbReference>
<keyword evidence="1" id="KW-1003">Cell membrane</keyword>
<feature type="domain" description="Glycosyltransferase 2-like" evidence="9">
    <location>
        <begin position="5"/>
        <end position="168"/>
    </location>
</feature>
<evidence type="ECO:0000256" key="2">
    <source>
        <dbReference type="ARBA" id="ARBA00022676"/>
    </source>
</evidence>